<evidence type="ECO:0000313" key="3">
    <source>
        <dbReference type="Proteomes" id="UP000193427"/>
    </source>
</evidence>
<organism evidence="2 3">
    <name type="scientific">Piscinibacter gummiphilus</name>
    <dbReference type="NCBI Taxonomy" id="946333"/>
    <lineage>
        <taxon>Bacteria</taxon>
        <taxon>Pseudomonadati</taxon>
        <taxon>Pseudomonadota</taxon>
        <taxon>Betaproteobacteria</taxon>
        <taxon>Burkholderiales</taxon>
        <taxon>Sphaerotilaceae</taxon>
        <taxon>Piscinibacter</taxon>
    </lineage>
</organism>
<dbReference type="PANTHER" id="PTHR30438:SF1">
    <property type="entry name" value="36 KDA ANTIGEN"/>
    <property type="match status" value="1"/>
</dbReference>
<evidence type="ECO:0000313" key="2">
    <source>
        <dbReference type="EMBL" id="ARN22018.1"/>
    </source>
</evidence>
<dbReference type="Pfam" id="PF25881">
    <property type="entry name" value="HH_YBHG"/>
    <property type="match status" value="1"/>
</dbReference>
<evidence type="ECO:0000259" key="1">
    <source>
        <dbReference type="Pfam" id="PF25881"/>
    </source>
</evidence>
<dbReference type="Gene3D" id="2.40.50.100">
    <property type="match status" value="1"/>
</dbReference>
<name>A0A1W6LCX6_9BURK</name>
<dbReference type="Gene3D" id="1.10.287.470">
    <property type="entry name" value="Helix hairpin bin"/>
    <property type="match status" value="1"/>
</dbReference>
<dbReference type="RefSeq" id="WP_085752314.1">
    <property type="nucleotide sequence ID" value="NZ_BSPR01000006.1"/>
</dbReference>
<feature type="domain" description="YbhG-like alpha-helical hairpin" evidence="1">
    <location>
        <begin position="82"/>
        <end position="208"/>
    </location>
</feature>
<dbReference type="EMBL" id="CP015118">
    <property type="protein sequence ID" value="ARN22018.1"/>
    <property type="molecule type" value="Genomic_DNA"/>
</dbReference>
<gene>
    <name evidence="2" type="ORF">A4W93_20120</name>
</gene>
<dbReference type="Proteomes" id="UP000193427">
    <property type="component" value="Chromosome"/>
</dbReference>
<dbReference type="OrthoDB" id="9793801at2"/>
<dbReference type="AlphaFoldDB" id="A0A1W6LCX6"/>
<accession>A0A1W6LCX6</accession>
<dbReference type="SUPFAM" id="SSF111369">
    <property type="entry name" value="HlyD-like secretion proteins"/>
    <property type="match status" value="1"/>
</dbReference>
<keyword evidence="3" id="KW-1185">Reference proteome</keyword>
<dbReference type="PANTHER" id="PTHR30438">
    <property type="entry name" value="36 KDA ANTIGEN-RELATED"/>
    <property type="match status" value="1"/>
</dbReference>
<dbReference type="KEGG" id="rgu:A4W93_20120"/>
<reference evidence="2 3" key="1">
    <citation type="submission" date="2016-04" db="EMBL/GenBank/DDBJ databases">
        <title>Complete genome sequence of natural rubber-degrading, novel Gram-negative bacterium, Rhizobacter gummiphilus strain NS21.</title>
        <authorList>
            <person name="Tabata M."/>
            <person name="Kasai D."/>
            <person name="Fukuda M."/>
        </authorList>
    </citation>
    <scope>NUCLEOTIDE SEQUENCE [LARGE SCALE GENOMIC DNA]</scope>
    <source>
        <strain evidence="2 3">NS21</strain>
    </source>
</reference>
<proteinExistence type="predicted"/>
<dbReference type="STRING" id="946333.A4W93_20120"/>
<dbReference type="InterPro" id="IPR059052">
    <property type="entry name" value="HH_YbhG-like"/>
</dbReference>
<dbReference type="Gene3D" id="2.40.30.170">
    <property type="match status" value="1"/>
</dbReference>
<protein>
    <recommendedName>
        <fullName evidence="1">YbhG-like alpha-helical hairpin domain-containing protein</fullName>
    </recommendedName>
</protein>
<sequence length="337" mass="35793">MDDTPAPRRHLGPTLAAALVVAALVAVTAWGMWAGTRPPRIVLEGQLDAEQVNVAAKVPGRVARVLVTEGQRIEAQQQLIEMDAPEIAAKLQEAQAVRAAAQALNDKAHAGARSQEIRMAELNWRRAETAAVLAEKTFRRVDGLARDGLIAAQKRDEAETQWKAAADLAGAAHAQYEMAQQGARVEDKAAAAAQLRQAQGVVAEAEVAASESRLASPVGGEVTKVYAKPGEISPAGVPVATITVVARPWVVLNVREDLMPRFRHGAKFDGDVPALAETGVAFEVFYVAAQPDFATWRSTKSGPGFDARTFEVRARPLADLKGARPGMSVLVPMAPAS</sequence>